<dbReference type="Proteomes" id="UP000249008">
    <property type="component" value="Chromosome 1"/>
</dbReference>
<keyword evidence="1" id="KW-0472">Membrane</keyword>
<proteinExistence type="predicted"/>
<dbReference type="RefSeq" id="WP_005981972.1">
    <property type="nucleotide sequence ID" value="NZ_CABKNW010000005.1"/>
</dbReference>
<gene>
    <name evidence="2" type="ORF">NCTC12112_01991</name>
</gene>
<protein>
    <recommendedName>
        <fullName evidence="4">Autotransporter domain-containing protein</fullName>
    </recommendedName>
</protein>
<dbReference type="GeneID" id="78453287"/>
<keyword evidence="1" id="KW-0812">Transmembrane</keyword>
<organism evidence="2 3">
    <name type="scientific">Fusobacterium ulcerans</name>
    <dbReference type="NCBI Taxonomy" id="861"/>
    <lineage>
        <taxon>Bacteria</taxon>
        <taxon>Fusobacteriati</taxon>
        <taxon>Fusobacteriota</taxon>
        <taxon>Fusobacteriia</taxon>
        <taxon>Fusobacteriales</taxon>
        <taxon>Fusobacteriaceae</taxon>
        <taxon>Fusobacterium</taxon>
    </lineage>
</organism>
<reference evidence="2 3" key="1">
    <citation type="submission" date="2018-06" db="EMBL/GenBank/DDBJ databases">
        <authorList>
            <consortium name="Pathogen Informatics"/>
            <person name="Doyle S."/>
        </authorList>
    </citation>
    <scope>NUCLEOTIDE SEQUENCE [LARGE SCALE GENOMIC DNA]</scope>
    <source>
        <strain evidence="2 3">NCTC12112</strain>
    </source>
</reference>
<dbReference type="EMBL" id="LS483487">
    <property type="protein sequence ID" value="SQJ06669.1"/>
    <property type="molecule type" value="Genomic_DNA"/>
</dbReference>
<dbReference type="AlphaFoldDB" id="A0AAX2JBI5"/>
<name>A0AAX2JBI5_9FUSO</name>
<evidence type="ECO:0000313" key="2">
    <source>
        <dbReference type="EMBL" id="SQJ06669.1"/>
    </source>
</evidence>
<accession>A0AAX2JBI5</accession>
<evidence type="ECO:0000313" key="3">
    <source>
        <dbReference type="Proteomes" id="UP000249008"/>
    </source>
</evidence>
<evidence type="ECO:0008006" key="4">
    <source>
        <dbReference type="Google" id="ProtNLM"/>
    </source>
</evidence>
<dbReference type="KEGG" id="ful:C4N20_00595"/>
<feature type="transmembrane region" description="Helical" evidence="1">
    <location>
        <begin position="20"/>
        <end position="37"/>
    </location>
</feature>
<evidence type="ECO:0000256" key="1">
    <source>
        <dbReference type="SAM" id="Phobius"/>
    </source>
</evidence>
<keyword evidence="1" id="KW-1133">Transmembrane helix</keyword>
<sequence>MIKELMKEIKNRNKKKSINITLGVIIGYILTGGIVYSEEIPLKKKAIYDEEIKWLWPFEKGSGKKKLGENINGEELPPEPEVIPPKKDEIPWEHDPDGIVEDGLEQDSIDMYTGILKREWNKEEKKWKVVGLQDENGDGIADIYNPDGDFDGDGIENKYDKNWALNDGKQNDHFISSNGLGYVDSGNIIKILNKNDWNSDEIKSHLYSEGQQNLYKNGMKNLEDIDIKTVTKLNKYNEEYNKENKIVNSSDNVGNFENKLKEIGQNKLDEYNNFTGGEDNLLFNNVLNETTEQNLREKDNIQTVNKGKINFTRVNPGQLGAKSNNFKAYNYGEIIGRIDMDSSGIPVSNDSIGQKGMAESNYLYNYGLIDVEIKKEGGYIGSVGQIIDNNMSYSKSIDNEIINYGYIKSVNTGGGVATGQDALAMDGLKIALINSGKIYAEVNGDKSGSNGQTITGQGVHGSATKLNGILDINADIYNYNDIKLVLKQGDDGINRTHYLYGQKATIALVPPQNETAYMNTQLYNYGNIKIEDLDGKLGESGILCGQYAETLNQGVDAENRTAQNNIYNYGNIDIISKGVTISYGQRTSIKYNSINIKENQLYNYGKINIFSNNKNYGQILTTWSSKEYFKSDIYNYGVIVSEGKETIGQSIKGYKGTTNNYGQIRVKGETQDTAGMKITDGAKGFNYGIIEVDNKDLTIENMGTGMWADGKDSEAFNYGSIVVTGLTGTVENGMDTAYMRATNGGKVYNYGWLELKDSLEALTIGEGVNSSTKAGYRSAGDFDLKGEMKIMAETGKGDIYSKENFITAGGNGKEGNISGLENLTSSGVYEISTIERKGDNGENVIDLVMNKTKNIENLEKDSNTRRMIKELKLDNAVYGKDSEFAKSNKEFSEMISRKVSEGESLENLLGFEYANLNGQIVESGKVLLENQEKVMNADRTYLSGQFNKENNFDAVIINPQNESKIGIFHLNSDKDLDSHASGTYRYDLESTTLILQNNKNYMIGMNYSKLDYKNRNSNMKKTSVFAGHNYTKSLGDISEYRNYLNGTLTFNSMDRNGKRDNFKSYTLNMRNEYVRELDIKGLTYSEFTAGLKTTVFGHEKIKEHGADLTSDRNIEVKEKIGISNEVNLGVLMNKSYELGKNKGKNNFGISTYLEYKKELMPIEDWRDEFTIGTGSYTKYNKPVKEHDLGVGLVVISARYEIKDELSGTLSFSADTLGDTMTTFKIEYKF</sequence>